<dbReference type="AlphaFoldDB" id="X1VX24"/>
<organism evidence="1">
    <name type="scientific">marine sediment metagenome</name>
    <dbReference type="NCBI Taxonomy" id="412755"/>
    <lineage>
        <taxon>unclassified sequences</taxon>
        <taxon>metagenomes</taxon>
        <taxon>ecological metagenomes</taxon>
    </lineage>
</organism>
<proteinExistence type="predicted"/>
<accession>X1VX24</accession>
<comment type="caution">
    <text evidence="1">The sequence shown here is derived from an EMBL/GenBank/DDBJ whole genome shotgun (WGS) entry which is preliminary data.</text>
</comment>
<reference evidence="1" key="1">
    <citation type="journal article" date="2014" name="Front. Microbiol.">
        <title>High frequency of phylogenetically diverse reductive dehalogenase-homologous genes in deep subseafloor sedimentary metagenomes.</title>
        <authorList>
            <person name="Kawai M."/>
            <person name="Futagami T."/>
            <person name="Toyoda A."/>
            <person name="Takaki Y."/>
            <person name="Nishi S."/>
            <person name="Hori S."/>
            <person name="Arai W."/>
            <person name="Tsubouchi T."/>
            <person name="Morono Y."/>
            <person name="Uchiyama I."/>
            <person name="Ito T."/>
            <person name="Fujiyama A."/>
            <person name="Inagaki F."/>
            <person name="Takami H."/>
        </authorList>
    </citation>
    <scope>NUCLEOTIDE SEQUENCE</scope>
    <source>
        <strain evidence="1">Expedition CK06-06</strain>
    </source>
</reference>
<sequence length="52" mass="5718">HRINVDPGELYRVVKAAGGGTQSVRLGKVFKLWSLPLRKGEEEEGPSVDLEV</sequence>
<feature type="non-terminal residue" evidence="1">
    <location>
        <position position="1"/>
    </location>
</feature>
<evidence type="ECO:0000313" key="1">
    <source>
        <dbReference type="EMBL" id="GAJ16005.1"/>
    </source>
</evidence>
<protein>
    <submittedName>
        <fullName evidence="1">Uncharacterized protein</fullName>
    </submittedName>
</protein>
<name>X1VX24_9ZZZZ</name>
<dbReference type="EMBL" id="BARW01027535">
    <property type="protein sequence ID" value="GAJ16005.1"/>
    <property type="molecule type" value="Genomic_DNA"/>
</dbReference>
<gene>
    <name evidence="1" type="ORF">S12H4_44653</name>
</gene>